<reference evidence="1" key="1">
    <citation type="submission" date="2022-04" db="EMBL/GenBank/DDBJ databases">
        <title>A functionally conserved STORR gene fusion in Papaver species that diverged 16.8 million years ago.</title>
        <authorList>
            <person name="Catania T."/>
        </authorList>
    </citation>
    <scope>NUCLEOTIDE SEQUENCE</scope>
    <source>
        <strain evidence="1">S-188037</strain>
    </source>
</reference>
<evidence type="ECO:0000313" key="2">
    <source>
        <dbReference type="Proteomes" id="UP001202328"/>
    </source>
</evidence>
<protein>
    <submittedName>
        <fullName evidence="1">Uncharacterized protein</fullName>
    </submittedName>
</protein>
<keyword evidence="2" id="KW-1185">Reference proteome</keyword>
<dbReference type="AlphaFoldDB" id="A0AAD4SAC0"/>
<proteinExistence type="predicted"/>
<accession>A0AAD4SAC0</accession>
<evidence type="ECO:0000313" key="1">
    <source>
        <dbReference type="EMBL" id="KAI3884965.1"/>
    </source>
</evidence>
<name>A0AAD4SAC0_9MAGN</name>
<organism evidence="1 2">
    <name type="scientific">Papaver atlanticum</name>
    <dbReference type="NCBI Taxonomy" id="357466"/>
    <lineage>
        <taxon>Eukaryota</taxon>
        <taxon>Viridiplantae</taxon>
        <taxon>Streptophyta</taxon>
        <taxon>Embryophyta</taxon>
        <taxon>Tracheophyta</taxon>
        <taxon>Spermatophyta</taxon>
        <taxon>Magnoliopsida</taxon>
        <taxon>Ranunculales</taxon>
        <taxon>Papaveraceae</taxon>
        <taxon>Papaveroideae</taxon>
        <taxon>Papaver</taxon>
    </lineage>
</organism>
<sequence>MLWSSLSAETKSSFAYLDCLWFSLCRKGLPKARVLTWVRGGHVLSKKYVLVPLVCWFMFDIYKVEGKLDHKKAIRKFLCWCRRYHNKGIKMIMDENWFSAESMQNFCSQVTSFCSLELLLTAAI</sequence>
<gene>
    <name evidence="1" type="ORF">MKW98_002357</name>
</gene>
<dbReference type="EMBL" id="JAJJMB010012161">
    <property type="protein sequence ID" value="KAI3884965.1"/>
    <property type="molecule type" value="Genomic_DNA"/>
</dbReference>
<comment type="caution">
    <text evidence="1">The sequence shown here is derived from an EMBL/GenBank/DDBJ whole genome shotgun (WGS) entry which is preliminary data.</text>
</comment>
<dbReference type="Proteomes" id="UP001202328">
    <property type="component" value="Unassembled WGS sequence"/>
</dbReference>